<dbReference type="AlphaFoldDB" id="M2S9H1"/>
<feature type="domain" description="Nucleotidyltransferase-like" evidence="1">
    <location>
        <begin position="112"/>
        <end position="310"/>
    </location>
</feature>
<dbReference type="RefSeq" id="WP_008603461.1">
    <property type="nucleotide sequence ID" value="NZ_AMRV01000010.1"/>
</dbReference>
<dbReference type="EMBL" id="AMRV01000010">
    <property type="protein sequence ID" value="EMD82040.1"/>
    <property type="molecule type" value="Genomic_DNA"/>
</dbReference>
<protein>
    <recommendedName>
        <fullName evidence="1">Nucleotidyltransferase-like domain-containing protein</fullName>
    </recommendedName>
</protein>
<accession>M2S9H1</accession>
<dbReference type="Proteomes" id="UP000011717">
    <property type="component" value="Unassembled WGS sequence"/>
</dbReference>
<sequence length="321" mass="35680">MRAFSQEQSRTLVNLRTRYEGWMDAQRAFAALPYDLRRKKVGGASYLYEITGRDGNGKSLGRMDEALTQRFEDYRTEKAALKDRMARTSAAVAESAALARALRLPMIANLPGAILRAADERGMLDGQLLVVGTNALPAYMAEAAALIDDAPLETEDFDLAWAAGGRKGDTPEPEPAVWPMLKSVDTTFTVNSERGFQARNADAYEVELLAAPSTLPGLPRRDQPRPVPLAEQEWLLMGRPVDQVLPTADRKAARIVAPDPRYFALMKLWLAEKPGRDRLKVEKDRMQGAALLVAIREAMPHYPMDDAFREDVPAELKPYLP</sequence>
<dbReference type="PATRIC" id="fig|1234595.3.peg.2529"/>
<reference evidence="2 3" key="1">
    <citation type="journal article" date="2013" name="Genome Announc.">
        <title>Draft Genome Sequence of Strain JLT2015T, Belonging to the Family Sphingomonadaceae of the Alphaproteobacteria.</title>
        <authorList>
            <person name="Tang K."/>
            <person name="Liu K."/>
            <person name="Li S."/>
            <person name="Jiao N."/>
        </authorList>
    </citation>
    <scope>NUCLEOTIDE SEQUENCE [LARGE SCALE GENOMIC DNA]</scope>
    <source>
        <strain evidence="2 3">JLT2015</strain>
    </source>
</reference>
<organism evidence="2 3">
    <name type="scientific">Pacificimonas flava</name>
    <dbReference type="NCBI Taxonomy" id="1234595"/>
    <lineage>
        <taxon>Bacteria</taxon>
        <taxon>Pseudomonadati</taxon>
        <taxon>Pseudomonadota</taxon>
        <taxon>Alphaproteobacteria</taxon>
        <taxon>Sphingomonadales</taxon>
        <taxon>Sphingosinicellaceae</taxon>
        <taxon>Pacificimonas</taxon>
    </lineage>
</organism>
<dbReference type="OrthoDB" id="8250574at2"/>
<gene>
    <name evidence="2" type="ORF">C725_2528</name>
</gene>
<comment type="caution">
    <text evidence="2">The sequence shown here is derived from an EMBL/GenBank/DDBJ whole genome shotgun (WGS) entry which is preliminary data.</text>
</comment>
<evidence type="ECO:0000313" key="3">
    <source>
        <dbReference type="Proteomes" id="UP000011717"/>
    </source>
</evidence>
<name>M2S9H1_9SPHN</name>
<evidence type="ECO:0000259" key="1">
    <source>
        <dbReference type="Pfam" id="PF12281"/>
    </source>
</evidence>
<proteinExistence type="predicted"/>
<keyword evidence="3" id="KW-1185">Reference proteome</keyword>
<dbReference type="InterPro" id="IPR058575">
    <property type="entry name" value="NTP_transf_8_dom"/>
</dbReference>
<dbReference type="Pfam" id="PF12281">
    <property type="entry name" value="NTP_transf_8"/>
    <property type="match status" value="1"/>
</dbReference>
<evidence type="ECO:0000313" key="2">
    <source>
        <dbReference type="EMBL" id="EMD82040.1"/>
    </source>
</evidence>